<organism evidence="2 3">
    <name type="scientific">Fusibacter ferrireducens</name>
    <dbReference type="NCBI Taxonomy" id="2785058"/>
    <lineage>
        <taxon>Bacteria</taxon>
        <taxon>Bacillati</taxon>
        <taxon>Bacillota</taxon>
        <taxon>Clostridia</taxon>
        <taxon>Eubacteriales</taxon>
        <taxon>Eubacteriales Family XII. Incertae Sedis</taxon>
        <taxon>Fusibacter</taxon>
    </lineage>
</organism>
<accession>A0ABR9ZQU2</accession>
<name>A0ABR9ZQU2_9FIRM</name>
<dbReference type="PANTHER" id="PTHR41533:SF1">
    <property type="entry name" value="L,D-TRANSPEPTIDASE YCBB-RELATED"/>
    <property type="match status" value="1"/>
</dbReference>
<dbReference type="EMBL" id="JADKNH010000003">
    <property type="protein sequence ID" value="MBF4692799.1"/>
    <property type="molecule type" value="Genomic_DNA"/>
</dbReference>
<proteinExistence type="predicted"/>
<feature type="domain" description="Peptidoglycan binding-like" evidence="1">
    <location>
        <begin position="230"/>
        <end position="284"/>
    </location>
</feature>
<dbReference type="Pfam" id="PF01471">
    <property type="entry name" value="PG_binding_1"/>
    <property type="match status" value="3"/>
</dbReference>
<dbReference type="InterPro" id="IPR052905">
    <property type="entry name" value="LD-transpeptidase_YkuD-like"/>
</dbReference>
<dbReference type="InterPro" id="IPR002477">
    <property type="entry name" value="Peptidoglycan-bd-like"/>
</dbReference>
<feature type="domain" description="Peptidoglycan binding-like" evidence="1">
    <location>
        <begin position="41"/>
        <end position="97"/>
    </location>
</feature>
<evidence type="ECO:0000259" key="1">
    <source>
        <dbReference type="Pfam" id="PF01471"/>
    </source>
</evidence>
<evidence type="ECO:0000313" key="3">
    <source>
        <dbReference type="Proteomes" id="UP000614200"/>
    </source>
</evidence>
<comment type="caution">
    <text evidence="2">The sequence shown here is derived from an EMBL/GenBank/DDBJ whole genome shotgun (WGS) entry which is preliminary data.</text>
</comment>
<keyword evidence="3" id="KW-1185">Reference proteome</keyword>
<dbReference type="InterPro" id="IPR036365">
    <property type="entry name" value="PGBD-like_sf"/>
</dbReference>
<dbReference type="InterPro" id="IPR036366">
    <property type="entry name" value="PGBDSf"/>
</dbReference>
<dbReference type="Proteomes" id="UP000614200">
    <property type="component" value="Unassembled WGS sequence"/>
</dbReference>
<dbReference type="PANTHER" id="PTHR41533">
    <property type="entry name" value="L,D-TRANSPEPTIDASE HI_1667-RELATED"/>
    <property type="match status" value="1"/>
</dbReference>
<evidence type="ECO:0000313" key="2">
    <source>
        <dbReference type="EMBL" id="MBF4692799.1"/>
    </source>
</evidence>
<dbReference type="SUPFAM" id="SSF47090">
    <property type="entry name" value="PGBD-like"/>
    <property type="match status" value="3"/>
</dbReference>
<reference evidence="2 3" key="1">
    <citation type="submission" date="2020-11" db="EMBL/GenBank/DDBJ databases">
        <title>Fusibacter basophilias sp. nov.</title>
        <authorList>
            <person name="Qiu D."/>
        </authorList>
    </citation>
    <scope>NUCLEOTIDE SEQUENCE [LARGE SCALE GENOMIC DNA]</scope>
    <source>
        <strain evidence="2 3">Q10-2</strain>
    </source>
</reference>
<sequence>MAKKIWIQVMLVICFSTLLSVSFMESVIPVSQSTYKKGDDSEDVKLIQIALALDGSYDGSEFTTTFGPKTEKAVIAFQKKYDLDADGIVGQSTIDKMASKNLFPLLSQPVYKFEDENSEIKFIQYALIQEGLLEIEHPTTYFATLTERAVRDFQKKYDLTVDGIVGEATIKKFAALGYVKNSIQQEVTSENNSDSEAAIEDAVVLDAIDPQSLSYLGNVQVTSFKKGDNNSDVALIQNALQMMGYLETSDFTTFYGDQTVEAVKKLQTANGLEADGVIGSSTFAIFRRYGILTSDVAVVSRGNQRYGEYLDWFKDVLPMAKSKYGEDYRGKIKIVIEDYQTGVKINALFSYGHNHMDIEPLTKEDTEKIKKLWNYKYEWTMRPVLVYYLDHVVAGSLAGMPHAASTLDRIGDNGMAGVCDLHFKNSRTHATNKIDERHQKQVRIAAGVK</sequence>
<protein>
    <submittedName>
        <fullName evidence="2">Peptidoglycan-binding protein</fullName>
    </submittedName>
</protein>
<gene>
    <name evidence="2" type="ORF">ISU02_06695</name>
</gene>
<dbReference type="Gene3D" id="1.10.101.10">
    <property type="entry name" value="PGBD-like superfamily/PGBD"/>
    <property type="match status" value="3"/>
</dbReference>
<dbReference type="RefSeq" id="WP_194701035.1">
    <property type="nucleotide sequence ID" value="NZ_JADKNH010000003.1"/>
</dbReference>
<feature type="domain" description="Peptidoglycan binding-like" evidence="1">
    <location>
        <begin position="117"/>
        <end position="172"/>
    </location>
</feature>